<reference evidence="2 3" key="1">
    <citation type="submission" date="2019-10" db="EMBL/GenBank/DDBJ databases">
        <title>Alcanivorax sp.PA15-N-34 draft genome sequence.</title>
        <authorList>
            <person name="Liao X."/>
            <person name="Shao Z."/>
        </authorList>
    </citation>
    <scope>NUCLEOTIDE SEQUENCE [LARGE SCALE GENOMIC DNA]</scope>
    <source>
        <strain evidence="2 3">PA15-N-34</strain>
    </source>
</reference>
<gene>
    <name evidence="2" type="ORF">GFN93_01330</name>
</gene>
<keyword evidence="2" id="KW-0540">Nuclease</keyword>
<dbReference type="Proteomes" id="UP000469421">
    <property type="component" value="Unassembled WGS sequence"/>
</dbReference>
<proteinExistence type="predicted"/>
<keyword evidence="2" id="KW-0255">Endonuclease</keyword>
<evidence type="ECO:0000259" key="1">
    <source>
        <dbReference type="Pfam" id="PF13391"/>
    </source>
</evidence>
<accession>A0A6N7LTY6</accession>
<evidence type="ECO:0000313" key="3">
    <source>
        <dbReference type="Proteomes" id="UP000469421"/>
    </source>
</evidence>
<protein>
    <submittedName>
        <fullName evidence="2">HNH endonuclease</fullName>
    </submittedName>
</protein>
<keyword evidence="2" id="KW-0378">Hydrolase</keyword>
<organism evidence="2 3">
    <name type="scientific">Alcanivorax sediminis</name>
    <dbReference type="NCBI Taxonomy" id="2663008"/>
    <lineage>
        <taxon>Bacteria</taxon>
        <taxon>Pseudomonadati</taxon>
        <taxon>Pseudomonadota</taxon>
        <taxon>Gammaproteobacteria</taxon>
        <taxon>Oceanospirillales</taxon>
        <taxon>Alcanivoracaceae</taxon>
        <taxon>Alcanivorax</taxon>
    </lineage>
</organism>
<name>A0A6N7LTY6_9GAMM</name>
<dbReference type="RefSeq" id="WP_153498640.1">
    <property type="nucleotide sequence ID" value="NZ_WIRE01000001.1"/>
</dbReference>
<dbReference type="InterPro" id="IPR003615">
    <property type="entry name" value="HNH_nuc"/>
</dbReference>
<feature type="domain" description="HNH nuclease" evidence="1">
    <location>
        <begin position="156"/>
        <end position="207"/>
    </location>
</feature>
<keyword evidence="3" id="KW-1185">Reference proteome</keyword>
<dbReference type="CDD" id="cd00085">
    <property type="entry name" value="HNHc"/>
    <property type="match status" value="1"/>
</dbReference>
<dbReference type="GO" id="GO:0004519">
    <property type="term" value="F:endonuclease activity"/>
    <property type="evidence" value="ECO:0007669"/>
    <property type="project" value="UniProtKB-KW"/>
</dbReference>
<dbReference type="EMBL" id="WIRE01000001">
    <property type="protein sequence ID" value="MQX51871.1"/>
    <property type="molecule type" value="Genomic_DNA"/>
</dbReference>
<evidence type="ECO:0000313" key="2">
    <source>
        <dbReference type="EMBL" id="MQX51871.1"/>
    </source>
</evidence>
<comment type="caution">
    <text evidence="2">The sequence shown here is derived from an EMBL/GenBank/DDBJ whole genome shotgun (WGS) entry which is preliminary data.</text>
</comment>
<dbReference type="AlphaFoldDB" id="A0A6N7LTY6"/>
<sequence length="262" mass="29182">MSKNWEHAAGILWPVLTEAAQKGQTLTYSDLAPLIDTNPLSVGKGLGPILYHCLNNKIPPLTVIVIGKISGVPGAGFIAWDIDDLDEAYKQVFAFNWATVDNPFAGYGEENTTESFAQYLVENPAKSGEIYSRVKVRGSAQRIFRRALLEAYEYQCAMCRLSFEEVLEAAHIVPWAECEHSQRISPSNGILLCANHHKLFDCGYISVSPSLVIEYEDDEFSQEDYSESDISASMSLNGKQLHLPKNVELHPCPELLKKRSTE</sequence>
<dbReference type="Pfam" id="PF13391">
    <property type="entry name" value="HNH_2"/>
    <property type="match status" value="1"/>
</dbReference>